<name>A0A0F9II12_9ZZZZ</name>
<reference evidence="1" key="1">
    <citation type="journal article" date="2015" name="Nature">
        <title>Complex archaea that bridge the gap between prokaryotes and eukaryotes.</title>
        <authorList>
            <person name="Spang A."/>
            <person name="Saw J.H."/>
            <person name="Jorgensen S.L."/>
            <person name="Zaremba-Niedzwiedzka K."/>
            <person name="Martijn J."/>
            <person name="Lind A.E."/>
            <person name="van Eijk R."/>
            <person name="Schleper C."/>
            <person name="Guy L."/>
            <person name="Ettema T.J."/>
        </authorList>
    </citation>
    <scope>NUCLEOTIDE SEQUENCE</scope>
</reference>
<accession>A0A0F9II12</accession>
<organism evidence="1">
    <name type="scientific">marine sediment metagenome</name>
    <dbReference type="NCBI Taxonomy" id="412755"/>
    <lineage>
        <taxon>unclassified sequences</taxon>
        <taxon>metagenomes</taxon>
        <taxon>ecological metagenomes</taxon>
    </lineage>
</organism>
<protein>
    <submittedName>
        <fullName evidence="1">Uncharacterized protein</fullName>
    </submittedName>
</protein>
<dbReference type="AlphaFoldDB" id="A0A0F9II12"/>
<proteinExistence type="predicted"/>
<dbReference type="EMBL" id="LAZR01012373">
    <property type="protein sequence ID" value="KKM27172.1"/>
    <property type="molecule type" value="Genomic_DNA"/>
</dbReference>
<sequence length="33" mass="3487">MDDFQPANENGGILQNGNAYDSIALFTVNGATK</sequence>
<gene>
    <name evidence="1" type="ORF">LCGC14_1577370</name>
</gene>
<evidence type="ECO:0000313" key="1">
    <source>
        <dbReference type="EMBL" id="KKM27172.1"/>
    </source>
</evidence>
<comment type="caution">
    <text evidence="1">The sequence shown here is derived from an EMBL/GenBank/DDBJ whole genome shotgun (WGS) entry which is preliminary data.</text>
</comment>